<sequence>KPELLTKAEDIKDFHITIPITIPKQLVDTACIPRKVYNFDKLPEE</sequence>
<dbReference type="EMBL" id="CAJVQB010025466">
    <property type="protein sequence ID" value="CAG8806394.1"/>
    <property type="molecule type" value="Genomic_DNA"/>
</dbReference>
<accession>A0ABN7VY49</accession>
<gene>
    <name evidence="1" type="ORF">GMARGA_LOCUS24288</name>
</gene>
<keyword evidence="2" id="KW-1185">Reference proteome</keyword>
<dbReference type="Proteomes" id="UP000789901">
    <property type="component" value="Unassembled WGS sequence"/>
</dbReference>
<reference evidence="1 2" key="1">
    <citation type="submission" date="2021-06" db="EMBL/GenBank/DDBJ databases">
        <authorList>
            <person name="Kallberg Y."/>
            <person name="Tangrot J."/>
            <person name="Rosling A."/>
        </authorList>
    </citation>
    <scope>NUCLEOTIDE SEQUENCE [LARGE SCALE GENOMIC DNA]</scope>
    <source>
        <strain evidence="1 2">120-4 pot B 10/14</strain>
    </source>
</reference>
<evidence type="ECO:0000313" key="2">
    <source>
        <dbReference type="Proteomes" id="UP000789901"/>
    </source>
</evidence>
<proteinExistence type="predicted"/>
<organism evidence="1 2">
    <name type="scientific">Gigaspora margarita</name>
    <dbReference type="NCBI Taxonomy" id="4874"/>
    <lineage>
        <taxon>Eukaryota</taxon>
        <taxon>Fungi</taxon>
        <taxon>Fungi incertae sedis</taxon>
        <taxon>Mucoromycota</taxon>
        <taxon>Glomeromycotina</taxon>
        <taxon>Glomeromycetes</taxon>
        <taxon>Diversisporales</taxon>
        <taxon>Gigasporaceae</taxon>
        <taxon>Gigaspora</taxon>
    </lineage>
</organism>
<comment type="caution">
    <text evidence="1">The sequence shown here is derived from an EMBL/GenBank/DDBJ whole genome shotgun (WGS) entry which is preliminary data.</text>
</comment>
<protein>
    <submittedName>
        <fullName evidence="1">8393_t:CDS:1</fullName>
    </submittedName>
</protein>
<feature type="non-terminal residue" evidence="1">
    <location>
        <position position="1"/>
    </location>
</feature>
<name>A0ABN7VY49_GIGMA</name>
<evidence type="ECO:0000313" key="1">
    <source>
        <dbReference type="EMBL" id="CAG8806394.1"/>
    </source>
</evidence>